<reference evidence="2" key="1">
    <citation type="submission" date="2020-10" db="EMBL/GenBank/DDBJ databases">
        <authorList>
            <person name="Lu T."/>
            <person name="Wang Q."/>
            <person name="Han X."/>
        </authorList>
    </citation>
    <scope>NUCLEOTIDE SEQUENCE</scope>
    <source>
        <strain evidence="2">WQ 117</strain>
    </source>
</reference>
<sequence>MKFKSLVKSMTKVGLGLVLSGTILVSCNDDDDNQMEIPSNQTIASIVTSTPAFSTLSQAVSKAGLGTTLSGNGQFTVFAPNNAAFEASGITSATLASLTAEQTKGILLYHTLASKVASTAVPAGPNAKVTTVQGDPIYVTKDARGVFVNGWKVNQADIMASNGIIHSIERVLMPASGNLVETAQGNENLSYLVAAVVRASQGNTNVANVLASTEGLTVFAPTNQAFIKAGFPTIASIQAADPAVLTSILTYHVVAARAFSSDLSNNQSLATVQGGNLLVSIGNQITIKGKANTSASNVVAPNVLATNGVVHVIDQVLLP</sequence>
<dbReference type="FunFam" id="2.30.180.10:FF:000032">
    <property type="entry name" value="Fasciclin domain-containing protein, putative"/>
    <property type="match status" value="2"/>
</dbReference>
<organism evidence="2 3">
    <name type="scientific">Faecalibacter rhinopitheci</name>
    <dbReference type="NCBI Taxonomy" id="2779678"/>
    <lineage>
        <taxon>Bacteria</taxon>
        <taxon>Pseudomonadati</taxon>
        <taxon>Bacteroidota</taxon>
        <taxon>Flavobacteriia</taxon>
        <taxon>Flavobacteriales</taxon>
        <taxon>Weeksellaceae</taxon>
        <taxon>Faecalibacter</taxon>
    </lineage>
</organism>
<dbReference type="InterPro" id="IPR036378">
    <property type="entry name" value="FAS1_dom_sf"/>
</dbReference>
<dbReference type="PROSITE" id="PS50213">
    <property type="entry name" value="FAS1"/>
    <property type="match status" value="2"/>
</dbReference>
<gene>
    <name evidence="2" type="ORF">IM532_12645</name>
</gene>
<dbReference type="SMART" id="SM00554">
    <property type="entry name" value="FAS1"/>
    <property type="match status" value="2"/>
</dbReference>
<dbReference type="AlphaFoldDB" id="A0A8J7FZ19"/>
<dbReference type="PROSITE" id="PS51257">
    <property type="entry name" value="PROKAR_LIPOPROTEIN"/>
    <property type="match status" value="1"/>
</dbReference>
<dbReference type="InterPro" id="IPR000782">
    <property type="entry name" value="FAS1_domain"/>
</dbReference>
<proteinExistence type="predicted"/>
<evidence type="ECO:0000313" key="2">
    <source>
        <dbReference type="EMBL" id="MBF0598278.1"/>
    </source>
</evidence>
<dbReference type="PANTHER" id="PTHR10900:SF77">
    <property type="entry name" value="FI19380P1"/>
    <property type="match status" value="1"/>
</dbReference>
<dbReference type="Proteomes" id="UP000608754">
    <property type="component" value="Unassembled WGS sequence"/>
</dbReference>
<accession>A0A8J7FZ19</accession>
<dbReference type="Pfam" id="PF02469">
    <property type="entry name" value="Fasciclin"/>
    <property type="match status" value="2"/>
</dbReference>
<evidence type="ECO:0000259" key="1">
    <source>
        <dbReference type="PROSITE" id="PS50213"/>
    </source>
</evidence>
<feature type="domain" description="FAS1" evidence="1">
    <location>
        <begin position="176"/>
        <end position="317"/>
    </location>
</feature>
<dbReference type="GO" id="GO:0005615">
    <property type="term" value="C:extracellular space"/>
    <property type="evidence" value="ECO:0007669"/>
    <property type="project" value="TreeGrafter"/>
</dbReference>
<dbReference type="PANTHER" id="PTHR10900">
    <property type="entry name" value="PERIOSTIN-RELATED"/>
    <property type="match status" value="1"/>
</dbReference>
<dbReference type="EMBL" id="JADGIK010000012">
    <property type="protein sequence ID" value="MBF0598278.1"/>
    <property type="molecule type" value="Genomic_DNA"/>
</dbReference>
<protein>
    <submittedName>
        <fullName evidence="2">Fasciclin domain-containing protein</fullName>
    </submittedName>
</protein>
<comment type="caution">
    <text evidence="2">The sequence shown here is derived from an EMBL/GenBank/DDBJ whole genome shotgun (WGS) entry which is preliminary data.</text>
</comment>
<feature type="domain" description="FAS1" evidence="1">
    <location>
        <begin position="40"/>
        <end position="172"/>
    </location>
</feature>
<evidence type="ECO:0000313" key="3">
    <source>
        <dbReference type="Proteomes" id="UP000608754"/>
    </source>
</evidence>
<name>A0A8J7FZ19_9FLAO</name>
<keyword evidence="3" id="KW-1185">Reference proteome</keyword>
<dbReference type="Gene3D" id="2.30.180.10">
    <property type="entry name" value="FAS1 domain"/>
    <property type="match status" value="2"/>
</dbReference>
<dbReference type="RefSeq" id="WP_194183864.1">
    <property type="nucleotide sequence ID" value="NZ_JADGIK010000012.1"/>
</dbReference>
<dbReference type="SUPFAM" id="SSF82153">
    <property type="entry name" value="FAS1 domain"/>
    <property type="match status" value="2"/>
</dbReference>
<dbReference type="InterPro" id="IPR050904">
    <property type="entry name" value="Adhesion/Biosynth-related"/>
</dbReference>